<reference evidence="2 3" key="1">
    <citation type="submission" date="2020-03" db="EMBL/GenBank/DDBJ databases">
        <title>The genome sequence of Microvirga sp. c23x22.</title>
        <authorList>
            <person name="Zhang X."/>
        </authorList>
    </citation>
    <scope>NUCLEOTIDE SEQUENCE [LARGE SCALE GENOMIC DNA]</scope>
    <source>
        <strain evidence="3">c23x22</strain>
    </source>
</reference>
<evidence type="ECO:0000313" key="2">
    <source>
        <dbReference type="EMBL" id="NIX77338.1"/>
    </source>
</evidence>
<evidence type="ECO:0000313" key="3">
    <source>
        <dbReference type="Proteomes" id="UP000707352"/>
    </source>
</evidence>
<evidence type="ECO:0000256" key="1">
    <source>
        <dbReference type="SAM" id="Phobius"/>
    </source>
</evidence>
<dbReference type="RefSeq" id="WP_167673210.1">
    <property type="nucleotide sequence ID" value="NZ_JAATJS010000003.1"/>
</dbReference>
<keyword evidence="3" id="KW-1185">Reference proteome</keyword>
<dbReference type="EMBL" id="JAATJS010000003">
    <property type="protein sequence ID" value="NIX77338.1"/>
    <property type="molecule type" value="Genomic_DNA"/>
</dbReference>
<keyword evidence="1" id="KW-0812">Transmembrane</keyword>
<keyword evidence="1" id="KW-0472">Membrane</keyword>
<accession>A0ABX0VCB9</accession>
<protein>
    <submittedName>
        <fullName evidence="2">Uncharacterized protein</fullName>
    </submittedName>
</protein>
<keyword evidence="1" id="KW-1133">Transmembrane helix</keyword>
<name>A0ABX0VCB9_9HYPH</name>
<feature type="transmembrane region" description="Helical" evidence="1">
    <location>
        <begin position="39"/>
        <end position="57"/>
    </location>
</feature>
<sequence length="61" mass="6590">MIRAPTSLPTVLSQSPVIPDLVPAIHVFFAPARKFRFGTTRFAFVITALVAAIQAFACDLS</sequence>
<proteinExistence type="predicted"/>
<dbReference type="Proteomes" id="UP000707352">
    <property type="component" value="Unassembled WGS sequence"/>
</dbReference>
<organism evidence="2 3">
    <name type="scientific">Microvirga terricola</name>
    <dbReference type="NCBI Taxonomy" id="2719797"/>
    <lineage>
        <taxon>Bacteria</taxon>
        <taxon>Pseudomonadati</taxon>
        <taxon>Pseudomonadota</taxon>
        <taxon>Alphaproteobacteria</taxon>
        <taxon>Hyphomicrobiales</taxon>
        <taxon>Methylobacteriaceae</taxon>
        <taxon>Microvirga</taxon>
    </lineage>
</organism>
<comment type="caution">
    <text evidence="2">The sequence shown here is derived from an EMBL/GenBank/DDBJ whole genome shotgun (WGS) entry which is preliminary data.</text>
</comment>
<gene>
    <name evidence="2" type="ORF">HB375_12035</name>
</gene>